<dbReference type="Proteomes" id="UP000325787">
    <property type="component" value="Chromosome"/>
</dbReference>
<protein>
    <recommendedName>
        <fullName evidence="3">Tetratricopeptide repeat protein</fullName>
    </recommendedName>
</protein>
<gene>
    <name evidence="1" type="ORF">EKG83_27165</name>
</gene>
<evidence type="ECO:0000313" key="2">
    <source>
        <dbReference type="Proteomes" id="UP000325787"/>
    </source>
</evidence>
<name>A0A5Q0H3A6_SACSY</name>
<dbReference type="AlphaFoldDB" id="A0A5Q0H3A6"/>
<sequence length="193" mass="20566">MDEAVSAGEQSIAAARPDASELPELRLGHALTLRERHERDGLAADAEAVIDTCRDVAATGRTLGNRLDAGVTWARTAGEIGRWVDAVEGYRQAIAELPSVAWIGLRRADRERIVVDRGQGLAREAAAAAVLAGDPEAALESLEHGRAILWSQLVHPDDDLARLTATDPALAADVDRLRAEIAVFDQGNDIPLG</sequence>
<dbReference type="RefSeq" id="WP_033435567.1">
    <property type="nucleotide sequence ID" value="NZ_CP034550.1"/>
</dbReference>
<evidence type="ECO:0000313" key="1">
    <source>
        <dbReference type="EMBL" id="QFZ20599.1"/>
    </source>
</evidence>
<keyword evidence="2" id="KW-1185">Reference proteome</keyword>
<proteinExistence type="predicted"/>
<accession>A0A5Q0H3A6</accession>
<dbReference type="KEGG" id="ssyi:EKG83_27165"/>
<dbReference type="EMBL" id="CP034550">
    <property type="protein sequence ID" value="QFZ20599.1"/>
    <property type="molecule type" value="Genomic_DNA"/>
</dbReference>
<reference evidence="2" key="1">
    <citation type="journal article" date="2021" name="Curr. Microbiol.">
        <title>Complete genome of nocamycin-producing strain Saccharothrix syringae NRRL B-16468 reveals the biosynthetic potential for secondary metabolites.</title>
        <authorList>
            <person name="Mo X."/>
            <person name="Yang S."/>
        </authorList>
    </citation>
    <scope>NUCLEOTIDE SEQUENCE [LARGE SCALE GENOMIC DNA]</scope>
    <source>
        <strain evidence="2">ATCC 51364 / DSM 43886 / JCM 6844 / KCTC 9398 / NBRC 14523 / NRRL B-16468 / INA 2240</strain>
    </source>
</reference>
<organism evidence="1 2">
    <name type="scientific">Saccharothrix syringae</name>
    <name type="common">Nocardiopsis syringae</name>
    <dbReference type="NCBI Taxonomy" id="103733"/>
    <lineage>
        <taxon>Bacteria</taxon>
        <taxon>Bacillati</taxon>
        <taxon>Actinomycetota</taxon>
        <taxon>Actinomycetes</taxon>
        <taxon>Pseudonocardiales</taxon>
        <taxon>Pseudonocardiaceae</taxon>
        <taxon>Saccharothrix</taxon>
    </lineage>
</organism>
<evidence type="ECO:0008006" key="3">
    <source>
        <dbReference type="Google" id="ProtNLM"/>
    </source>
</evidence>